<keyword evidence="3 10" id="KW-0132">Cell division</keyword>
<dbReference type="Proteomes" id="UP000292927">
    <property type="component" value="Unassembled WGS sequence"/>
</dbReference>
<dbReference type="NCBIfam" id="TIGR03598">
    <property type="entry name" value="GTPase_YsxC"/>
    <property type="match status" value="1"/>
</dbReference>
<evidence type="ECO:0000256" key="10">
    <source>
        <dbReference type="HAMAP-Rule" id="MF_00321"/>
    </source>
</evidence>
<dbReference type="OrthoDB" id="9804921at2"/>
<comment type="caution">
    <text evidence="12">The sequence shown here is derived from an EMBL/GenBank/DDBJ whole genome shotgun (WGS) entry which is preliminary data.</text>
</comment>
<keyword evidence="8 10" id="KW-0717">Septation</keyword>
<dbReference type="Gene3D" id="3.40.50.300">
    <property type="entry name" value="P-loop containing nucleotide triphosphate hydrolases"/>
    <property type="match status" value="1"/>
</dbReference>
<comment type="function">
    <text evidence="10">Necessary for normal cell division and for the maintenance of normal septation.</text>
</comment>
<evidence type="ECO:0000313" key="12">
    <source>
        <dbReference type="EMBL" id="RZT00671.1"/>
    </source>
</evidence>
<dbReference type="FunFam" id="3.40.50.300:FF:000098">
    <property type="entry name" value="Probable GTP-binding protein EngB"/>
    <property type="match status" value="1"/>
</dbReference>
<evidence type="ECO:0000256" key="4">
    <source>
        <dbReference type="ARBA" id="ARBA00022723"/>
    </source>
</evidence>
<comment type="cofactor">
    <cofactor evidence="1">
        <name>Mg(2+)</name>
        <dbReference type="ChEBI" id="CHEBI:18420"/>
    </cofactor>
</comment>
<gene>
    <name evidence="10" type="primary">engB</name>
    <name evidence="12" type="ORF">EV209_1995</name>
</gene>
<dbReference type="SUPFAM" id="SSF52540">
    <property type="entry name" value="P-loop containing nucleoside triphosphate hydrolases"/>
    <property type="match status" value="1"/>
</dbReference>
<proteinExistence type="inferred from homology"/>
<dbReference type="RefSeq" id="WP_130435271.1">
    <property type="nucleotide sequence ID" value="NZ_SGXF01000003.1"/>
</dbReference>
<evidence type="ECO:0000256" key="3">
    <source>
        <dbReference type="ARBA" id="ARBA00022618"/>
    </source>
</evidence>
<dbReference type="GO" id="GO:0000917">
    <property type="term" value="P:division septum assembly"/>
    <property type="evidence" value="ECO:0007669"/>
    <property type="project" value="UniProtKB-KW"/>
</dbReference>
<dbReference type="HAMAP" id="MF_00321">
    <property type="entry name" value="GTPase_EngB"/>
    <property type="match status" value="1"/>
</dbReference>
<dbReference type="CDD" id="cd01876">
    <property type="entry name" value="YihA_EngB"/>
    <property type="match status" value="1"/>
</dbReference>
<dbReference type="EMBL" id="SGXF01000003">
    <property type="protein sequence ID" value="RZT00671.1"/>
    <property type="molecule type" value="Genomic_DNA"/>
</dbReference>
<keyword evidence="5 10" id="KW-0547">Nucleotide-binding</keyword>
<organism evidence="12 13">
    <name type="scientific">Cuneatibacter caecimuris</name>
    <dbReference type="NCBI Taxonomy" id="1796618"/>
    <lineage>
        <taxon>Bacteria</taxon>
        <taxon>Bacillati</taxon>
        <taxon>Bacillota</taxon>
        <taxon>Clostridia</taxon>
        <taxon>Lachnospirales</taxon>
        <taxon>Lachnospiraceae</taxon>
        <taxon>Cuneatibacter</taxon>
    </lineage>
</organism>
<keyword evidence="13" id="KW-1185">Reference proteome</keyword>
<dbReference type="InterPro" id="IPR006073">
    <property type="entry name" value="GTP-bd"/>
</dbReference>
<keyword evidence="9 10" id="KW-0131">Cell cycle</keyword>
<dbReference type="Pfam" id="PF01926">
    <property type="entry name" value="MMR_HSR1"/>
    <property type="match status" value="1"/>
</dbReference>
<evidence type="ECO:0000256" key="7">
    <source>
        <dbReference type="ARBA" id="ARBA00023134"/>
    </source>
</evidence>
<dbReference type="PROSITE" id="PS51706">
    <property type="entry name" value="G_ENGB"/>
    <property type="match status" value="1"/>
</dbReference>
<evidence type="ECO:0000313" key="13">
    <source>
        <dbReference type="Proteomes" id="UP000292927"/>
    </source>
</evidence>
<evidence type="ECO:0000256" key="9">
    <source>
        <dbReference type="ARBA" id="ARBA00023306"/>
    </source>
</evidence>
<keyword evidence="4" id="KW-0479">Metal-binding</keyword>
<reference evidence="12 13" key="1">
    <citation type="submission" date="2019-02" db="EMBL/GenBank/DDBJ databases">
        <title>Genomic Encyclopedia of Type Strains, Phase IV (KMG-IV): sequencing the most valuable type-strain genomes for metagenomic binning, comparative biology and taxonomic classification.</title>
        <authorList>
            <person name="Goeker M."/>
        </authorList>
    </citation>
    <scope>NUCLEOTIDE SEQUENCE [LARGE SCALE GENOMIC DNA]</scope>
    <source>
        <strain evidence="12 13">DSM 29486</strain>
    </source>
</reference>
<dbReference type="PANTHER" id="PTHR11649:SF13">
    <property type="entry name" value="ENGB-TYPE G DOMAIN-CONTAINING PROTEIN"/>
    <property type="match status" value="1"/>
</dbReference>
<dbReference type="GO" id="GO:0005829">
    <property type="term" value="C:cytosol"/>
    <property type="evidence" value="ECO:0007669"/>
    <property type="project" value="TreeGrafter"/>
</dbReference>
<sequence length="202" mass="23065">MIIKTVNLETVCGITSTFPENILPEFAFAGKSNVGKSSLINALMNRKAYARTSAQPGKTQTVNFYNINDAFYYVDLPGYGYAKVSLQEKERWGKMIERYLHTSRQLRAVFLLVDIRHEPSANDKMMYEWMVYHGYAPVIIATKLDKIKRSQLQKQLKLIRSGLGLKGESLILPFSAETKQGREEIWALLEELMQEQGPKNPV</sequence>
<protein>
    <recommendedName>
        <fullName evidence="10">Probable GTP-binding protein EngB</fullName>
    </recommendedName>
</protein>
<dbReference type="InterPro" id="IPR030393">
    <property type="entry name" value="G_ENGB_dom"/>
</dbReference>
<evidence type="ECO:0000256" key="8">
    <source>
        <dbReference type="ARBA" id="ARBA00023210"/>
    </source>
</evidence>
<dbReference type="InterPro" id="IPR027417">
    <property type="entry name" value="P-loop_NTPase"/>
</dbReference>
<accession>A0A4Q7PLD5</accession>
<comment type="similarity">
    <text evidence="2 10">Belongs to the TRAFAC class TrmE-Era-EngA-EngB-Septin-like GTPase superfamily. EngB GTPase family.</text>
</comment>
<evidence type="ECO:0000259" key="11">
    <source>
        <dbReference type="PROSITE" id="PS51706"/>
    </source>
</evidence>
<evidence type="ECO:0000256" key="2">
    <source>
        <dbReference type="ARBA" id="ARBA00009638"/>
    </source>
</evidence>
<dbReference type="AlphaFoldDB" id="A0A4Q7PLD5"/>
<evidence type="ECO:0000256" key="5">
    <source>
        <dbReference type="ARBA" id="ARBA00022741"/>
    </source>
</evidence>
<keyword evidence="6" id="KW-0460">Magnesium</keyword>
<dbReference type="GO" id="GO:0005525">
    <property type="term" value="F:GTP binding"/>
    <property type="evidence" value="ECO:0007669"/>
    <property type="project" value="UniProtKB-UniRule"/>
</dbReference>
<evidence type="ECO:0000256" key="6">
    <source>
        <dbReference type="ARBA" id="ARBA00022842"/>
    </source>
</evidence>
<evidence type="ECO:0000256" key="1">
    <source>
        <dbReference type="ARBA" id="ARBA00001946"/>
    </source>
</evidence>
<feature type="domain" description="EngB-type G" evidence="11">
    <location>
        <begin position="22"/>
        <end position="195"/>
    </location>
</feature>
<name>A0A4Q7PLD5_9FIRM</name>
<keyword evidence="7 10" id="KW-0342">GTP-binding</keyword>
<dbReference type="GO" id="GO:0046872">
    <property type="term" value="F:metal ion binding"/>
    <property type="evidence" value="ECO:0007669"/>
    <property type="project" value="UniProtKB-KW"/>
</dbReference>
<dbReference type="PANTHER" id="PTHR11649">
    <property type="entry name" value="MSS1/TRME-RELATED GTP-BINDING PROTEIN"/>
    <property type="match status" value="1"/>
</dbReference>
<dbReference type="InterPro" id="IPR019987">
    <property type="entry name" value="GTP-bd_ribosome_bio_YsxC"/>
</dbReference>